<dbReference type="PANTHER" id="PTHR22045">
    <property type="entry name" value="PROLINE AND SERINE-RICH PROTEIN 3"/>
    <property type="match status" value="1"/>
</dbReference>
<feature type="compositionally biased region" description="Polar residues" evidence="1">
    <location>
        <begin position="78"/>
        <end position="91"/>
    </location>
</feature>
<feature type="region of interest" description="Disordered" evidence="1">
    <location>
        <begin position="173"/>
        <end position="200"/>
    </location>
</feature>
<feature type="compositionally biased region" description="Polar residues" evidence="1">
    <location>
        <begin position="313"/>
        <end position="348"/>
    </location>
</feature>
<accession>A0AAV1FM09</accession>
<feature type="compositionally biased region" description="Basic residues" evidence="1">
    <location>
        <begin position="507"/>
        <end position="523"/>
    </location>
</feature>
<dbReference type="PANTHER" id="PTHR22045:SF6">
    <property type="entry name" value="PROLINE AND SERINE-RICH PROTEIN 3"/>
    <property type="match status" value="1"/>
</dbReference>
<feature type="region of interest" description="Disordered" evidence="1">
    <location>
        <begin position="309"/>
        <end position="381"/>
    </location>
</feature>
<protein>
    <submittedName>
        <fullName evidence="2">Proline and serine-rich protein 3 isoform X4</fullName>
    </submittedName>
</protein>
<reference evidence="2" key="1">
    <citation type="submission" date="2023-08" db="EMBL/GenBank/DDBJ databases">
        <authorList>
            <person name="Alioto T."/>
            <person name="Alioto T."/>
            <person name="Gomez Garrido J."/>
        </authorList>
    </citation>
    <scope>NUCLEOTIDE SEQUENCE</scope>
</reference>
<proteinExistence type="predicted"/>
<feature type="compositionally biased region" description="Polar residues" evidence="1">
    <location>
        <begin position="571"/>
        <end position="597"/>
    </location>
</feature>
<feature type="compositionally biased region" description="Polar residues" evidence="1">
    <location>
        <begin position="98"/>
        <end position="109"/>
    </location>
</feature>
<feature type="region of interest" description="Disordered" evidence="1">
    <location>
        <begin position="434"/>
        <end position="552"/>
    </location>
</feature>
<dbReference type="InterPro" id="IPR037646">
    <property type="entry name" value="PROSER3"/>
</dbReference>
<name>A0AAV1FM09_XYRNO</name>
<feature type="compositionally biased region" description="Basic and acidic residues" evidence="1">
    <location>
        <begin position="58"/>
        <end position="73"/>
    </location>
</feature>
<feature type="compositionally biased region" description="Basic and acidic residues" evidence="1">
    <location>
        <begin position="537"/>
        <end position="551"/>
    </location>
</feature>
<evidence type="ECO:0000313" key="2">
    <source>
        <dbReference type="EMBL" id="CAJ1061644.1"/>
    </source>
</evidence>
<feature type="compositionally biased region" description="Basic and acidic residues" evidence="1">
    <location>
        <begin position="472"/>
        <end position="500"/>
    </location>
</feature>
<dbReference type="EMBL" id="OY660871">
    <property type="protein sequence ID" value="CAJ1061644.1"/>
    <property type="molecule type" value="Genomic_DNA"/>
</dbReference>
<evidence type="ECO:0000256" key="1">
    <source>
        <dbReference type="SAM" id="MobiDB-lite"/>
    </source>
</evidence>
<organism evidence="2 3">
    <name type="scientific">Xyrichtys novacula</name>
    <name type="common">Pearly razorfish</name>
    <name type="synonym">Hemipteronotus novacula</name>
    <dbReference type="NCBI Taxonomy" id="13765"/>
    <lineage>
        <taxon>Eukaryota</taxon>
        <taxon>Metazoa</taxon>
        <taxon>Chordata</taxon>
        <taxon>Craniata</taxon>
        <taxon>Vertebrata</taxon>
        <taxon>Euteleostomi</taxon>
        <taxon>Actinopterygii</taxon>
        <taxon>Neopterygii</taxon>
        <taxon>Teleostei</taxon>
        <taxon>Neoteleostei</taxon>
        <taxon>Acanthomorphata</taxon>
        <taxon>Eupercaria</taxon>
        <taxon>Labriformes</taxon>
        <taxon>Labridae</taxon>
        <taxon>Xyrichtys</taxon>
    </lineage>
</organism>
<feature type="region of interest" description="Disordered" evidence="1">
    <location>
        <begin position="570"/>
        <end position="597"/>
    </location>
</feature>
<gene>
    <name evidence="2" type="ORF">XNOV1_A004900</name>
</gene>
<feature type="region of interest" description="Disordered" evidence="1">
    <location>
        <begin position="1"/>
        <end position="109"/>
    </location>
</feature>
<dbReference type="Proteomes" id="UP001178508">
    <property type="component" value="Chromosome 8"/>
</dbReference>
<evidence type="ECO:0000313" key="3">
    <source>
        <dbReference type="Proteomes" id="UP001178508"/>
    </source>
</evidence>
<feature type="compositionally biased region" description="Polar residues" evidence="1">
    <location>
        <begin position="191"/>
        <end position="200"/>
    </location>
</feature>
<keyword evidence="3" id="KW-1185">Reference proteome</keyword>
<dbReference type="AlphaFoldDB" id="A0AAV1FM09"/>
<sequence>MKSSGPVFKSKQNQPASKVRKTHNHPSSNKPMSHKKKTTLSPVRIIQQSSPQLHTRRSPVERMLFEEPDHSFADSRSPLASASASMVTPGQSVRVGQHTVSSEPGIQQDSVMAKYIERFRHGRPQSREERHQTASVFGDNPEPFWWTSTSASPPSSTPTNTAVKDFLHPLDRDAPYSSLQSRRDRSLSPCRGSQSILSDTSSCDFDDSQLLQLQEKANRLLLRDEYATNEESIHVSSEGLGCSDFSSPLSTDEPVQRPLVPLANANASLDSIRALTSQKPSEIPSLMPPTRPEEDILFQWRLRRKIEQARESPWQQSGCHGAASNWQSPSLSQTPNRGQVYKGSTQNPDIAGKSVHPHTASLRPETKETPGSSTPSLGPAAFPPFAVSSSSVSQPQTVANVPAHMHYLCDILPCPSQTSNASTEQDILQGMDETSGVHKKAKVPENSLKTATNKPDCEHLPAQPHAPSGAMEGERPCHHRDTERTKREKCQTKGSEKIQKEPPVSCRKQKKSTSSSSHHRVSRKVLPLAEEQQQQKGPKEFRSGRRIDHAPPSHIKSALGQAVSEVLFPTAESSPAQETPVSSVSPPHTLSALSQSSVHQCNDQNSLEVISQLLQEAEDSDEKEFEDDTLLLVLRKQRKRVKEHIREVDYLINDILDKQQSTLLLAK</sequence>